<keyword evidence="3" id="KW-0378">Hydrolase</keyword>
<feature type="compositionally biased region" description="Low complexity" evidence="1">
    <location>
        <begin position="1"/>
        <end position="18"/>
    </location>
</feature>
<dbReference type="GO" id="GO:0016787">
    <property type="term" value="F:hydrolase activity"/>
    <property type="evidence" value="ECO:0007669"/>
    <property type="project" value="UniProtKB-KW"/>
</dbReference>
<dbReference type="PANTHER" id="PTHR43194:SF2">
    <property type="entry name" value="PEROXISOMAL MEMBRANE PROTEIN LPX1"/>
    <property type="match status" value="1"/>
</dbReference>
<evidence type="ECO:0000256" key="1">
    <source>
        <dbReference type="SAM" id="MobiDB-lite"/>
    </source>
</evidence>
<gene>
    <name evidence="3" type="ORF">HH212_25645</name>
</gene>
<name>A0A7Z2W1E2_9BURK</name>
<dbReference type="Pfam" id="PF00561">
    <property type="entry name" value="Abhydrolase_1"/>
    <property type="match status" value="1"/>
</dbReference>
<dbReference type="SUPFAM" id="SSF53474">
    <property type="entry name" value="alpha/beta-Hydrolases"/>
    <property type="match status" value="1"/>
</dbReference>
<organism evidence="3 4">
    <name type="scientific">Massilia forsythiae</name>
    <dbReference type="NCBI Taxonomy" id="2728020"/>
    <lineage>
        <taxon>Bacteria</taxon>
        <taxon>Pseudomonadati</taxon>
        <taxon>Pseudomonadota</taxon>
        <taxon>Betaproteobacteria</taxon>
        <taxon>Burkholderiales</taxon>
        <taxon>Oxalobacteraceae</taxon>
        <taxon>Telluria group</taxon>
        <taxon>Massilia</taxon>
    </lineage>
</organism>
<sequence>MAAAVQPPGAADVPGAPGCRRKDSPQRFEPQDLPSVPHFTPIHYSSEDGLTLYARDYAPVDTAAVDTAAVDTAAVDTAAAGASMAGTPAAASPAARLPVICIHGLTRNCADFDEFAPLVAGLGRRVLALDVRGRGHSARDPNPDNYNPQVYAADVERLMAGLGIARAIFVGTSMGGLITMTLATRDIGLIAAAVLNDIGPVVSDKGLARIAGYTGKPVRPASWDDAARYVSDINRCAFPHNPDAEWDKWARRAFEPDAGGRLAPRYDPHIAIALQSGKLRPTSLQSRMAFRRLARERPLLLVRGALSDLLEARQAEWMRRAAPSMRYVEVPDVGHAPMLTEPAALAAVTAFLAGLP</sequence>
<reference evidence="3 4" key="1">
    <citation type="submission" date="2020-04" db="EMBL/GenBank/DDBJ databases">
        <title>Genome sequencing of novel species.</title>
        <authorList>
            <person name="Heo J."/>
            <person name="Kim S.-J."/>
            <person name="Kim J.-S."/>
            <person name="Hong S.-B."/>
            <person name="Kwon S.-W."/>
        </authorList>
    </citation>
    <scope>NUCLEOTIDE SEQUENCE [LARGE SCALE GENOMIC DNA]</scope>
    <source>
        <strain evidence="3 4">GN2-R2</strain>
    </source>
</reference>
<feature type="region of interest" description="Disordered" evidence="1">
    <location>
        <begin position="1"/>
        <end position="39"/>
    </location>
</feature>
<evidence type="ECO:0000313" key="4">
    <source>
        <dbReference type="Proteomes" id="UP000502415"/>
    </source>
</evidence>
<dbReference type="InterPro" id="IPR000073">
    <property type="entry name" value="AB_hydrolase_1"/>
</dbReference>
<feature type="domain" description="AB hydrolase-1" evidence="2">
    <location>
        <begin position="98"/>
        <end position="342"/>
    </location>
</feature>
<dbReference type="KEGG" id="mfy:HH212_25645"/>
<dbReference type="AlphaFoldDB" id="A0A7Z2W1E2"/>
<dbReference type="InterPro" id="IPR029058">
    <property type="entry name" value="AB_hydrolase_fold"/>
</dbReference>
<dbReference type="Proteomes" id="UP000502415">
    <property type="component" value="Chromosome"/>
</dbReference>
<feature type="compositionally biased region" description="Basic and acidic residues" evidence="1">
    <location>
        <begin position="20"/>
        <end position="30"/>
    </location>
</feature>
<proteinExistence type="predicted"/>
<keyword evidence="4" id="KW-1185">Reference proteome</keyword>
<protein>
    <submittedName>
        <fullName evidence="3">Alpha/beta hydrolase</fullName>
    </submittedName>
</protein>
<evidence type="ECO:0000259" key="2">
    <source>
        <dbReference type="Pfam" id="PF00561"/>
    </source>
</evidence>
<dbReference type="EMBL" id="CP051685">
    <property type="protein sequence ID" value="QJE02954.1"/>
    <property type="molecule type" value="Genomic_DNA"/>
</dbReference>
<accession>A0A7Z2W1E2</accession>
<dbReference type="Gene3D" id="3.40.50.1820">
    <property type="entry name" value="alpha/beta hydrolase"/>
    <property type="match status" value="1"/>
</dbReference>
<dbReference type="PANTHER" id="PTHR43194">
    <property type="entry name" value="HYDROLASE ALPHA/BETA FOLD FAMILY"/>
    <property type="match status" value="1"/>
</dbReference>
<evidence type="ECO:0000313" key="3">
    <source>
        <dbReference type="EMBL" id="QJE02954.1"/>
    </source>
</evidence>
<dbReference type="InterPro" id="IPR050228">
    <property type="entry name" value="Carboxylesterase_BioH"/>
</dbReference>